<evidence type="ECO:0000313" key="3">
    <source>
        <dbReference type="Proteomes" id="UP001314170"/>
    </source>
</evidence>
<feature type="region of interest" description="Disordered" evidence="1">
    <location>
        <begin position="1"/>
        <end position="22"/>
    </location>
</feature>
<reference evidence="2 3" key="1">
    <citation type="submission" date="2024-01" db="EMBL/GenBank/DDBJ databases">
        <authorList>
            <person name="Waweru B."/>
        </authorList>
    </citation>
    <scope>NUCLEOTIDE SEQUENCE [LARGE SCALE GENOMIC DNA]</scope>
</reference>
<feature type="compositionally biased region" description="Polar residues" evidence="1">
    <location>
        <begin position="11"/>
        <end position="22"/>
    </location>
</feature>
<feature type="region of interest" description="Disordered" evidence="1">
    <location>
        <begin position="139"/>
        <end position="176"/>
    </location>
</feature>
<dbReference type="Proteomes" id="UP001314170">
    <property type="component" value="Unassembled WGS sequence"/>
</dbReference>
<feature type="compositionally biased region" description="Polar residues" evidence="1">
    <location>
        <begin position="75"/>
        <end position="91"/>
    </location>
</feature>
<gene>
    <name evidence="2" type="ORF">DCAF_LOCUS2071</name>
</gene>
<feature type="region of interest" description="Disordered" evidence="1">
    <location>
        <begin position="75"/>
        <end position="105"/>
    </location>
</feature>
<dbReference type="AlphaFoldDB" id="A0AAV1QUG3"/>
<sequence>MNNCFDDDSFEPSSLTSTSTISGDPKVEEAVHQLLEEGWFFGKLVANSNSQPKMLRCYSDPSPNFDQQILAKTCPSSQISSSTRKSVTPGNLTRAPSLPPNIGRSEEKIHEIESSTAGMSRKLTRQLSDQILIQKPSCVKKKEGKSEEKASLTRRSKMMEAGKSSQHSLLRTPSLPPYIGREEMIELENESDEITMSKLIRQAMPLSSDILPRQPSSKMITPKHRPPRNLEVESSDALRNSTYETRHISYPKNQRKLDKSLSNVEFHEVQGFKDLGFKFDKKDLNPPSMVEIFAGLQEKKKHIKQDQDHKVREPYPSGSWQVTSCDPVWAAKNSAQEMKAQLKFWARSVASNVR</sequence>
<accession>A0AAV1QUG3</accession>
<dbReference type="PANTHER" id="PTHR33785:SF5">
    <property type="entry name" value="SERINE_ARGININE REPETITIVE MATRIX PROTEIN"/>
    <property type="match status" value="1"/>
</dbReference>
<dbReference type="PANTHER" id="PTHR33785">
    <property type="entry name" value="OS06G0550800 PROTEIN"/>
    <property type="match status" value="1"/>
</dbReference>
<feature type="compositionally biased region" description="Basic and acidic residues" evidence="1">
    <location>
        <begin position="140"/>
        <end position="151"/>
    </location>
</feature>
<protein>
    <submittedName>
        <fullName evidence="2">Uncharacterized protein</fullName>
    </submittedName>
</protein>
<organism evidence="2 3">
    <name type="scientific">Dovyalis caffra</name>
    <dbReference type="NCBI Taxonomy" id="77055"/>
    <lineage>
        <taxon>Eukaryota</taxon>
        <taxon>Viridiplantae</taxon>
        <taxon>Streptophyta</taxon>
        <taxon>Embryophyta</taxon>
        <taxon>Tracheophyta</taxon>
        <taxon>Spermatophyta</taxon>
        <taxon>Magnoliopsida</taxon>
        <taxon>eudicotyledons</taxon>
        <taxon>Gunneridae</taxon>
        <taxon>Pentapetalae</taxon>
        <taxon>rosids</taxon>
        <taxon>fabids</taxon>
        <taxon>Malpighiales</taxon>
        <taxon>Salicaceae</taxon>
        <taxon>Flacourtieae</taxon>
        <taxon>Dovyalis</taxon>
    </lineage>
</organism>
<proteinExistence type="predicted"/>
<keyword evidence="3" id="KW-1185">Reference proteome</keyword>
<evidence type="ECO:0000256" key="1">
    <source>
        <dbReference type="SAM" id="MobiDB-lite"/>
    </source>
</evidence>
<feature type="compositionally biased region" description="Acidic residues" evidence="1">
    <location>
        <begin position="1"/>
        <end position="10"/>
    </location>
</feature>
<name>A0AAV1QUG3_9ROSI</name>
<evidence type="ECO:0000313" key="2">
    <source>
        <dbReference type="EMBL" id="CAK7324425.1"/>
    </source>
</evidence>
<comment type="caution">
    <text evidence="2">The sequence shown here is derived from an EMBL/GenBank/DDBJ whole genome shotgun (WGS) entry which is preliminary data.</text>
</comment>
<dbReference type="EMBL" id="CAWUPB010000351">
    <property type="protein sequence ID" value="CAK7324425.1"/>
    <property type="molecule type" value="Genomic_DNA"/>
</dbReference>
<feature type="region of interest" description="Disordered" evidence="1">
    <location>
        <begin position="209"/>
        <end position="234"/>
    </location>
</feature>